<evidence type="ECO:0000313" key="16">
    <source>
        <dbReference type="Proteomes" id="UP000824782"/>
    </source>
</evidence>
<gene>
    <name evidence="15" type="ORF">GDO81_014225</name>
</gene>
<dbReference type="EMBL" id="WNYA01000006">
    <property type="protein sequence ID" value="KAG8568982.1"/>
    <property type="molecule type" value="Genomic_DNA"/>
</dbReference>
<keyword evidence="9 14" id="KW-0472">Membrane</keyword>
<evidence type="ECO:0000256" key="6">
    <source>
        <dbReference type="ARBA" id="ARBA00022989"/>
    </source>
</evidence>
<evidence type="ECO:0000256" key="5">
    <source>
        <dbReference type="ARBA" id="ARBA00022692"/>
    </source>
</evidence>
<keyword evidence="8" id="KW-0406">Ion transport</keyword>
<dbReference type="PRINTS" id="PR01078">
    <property type="entry name" value="AMINACHANNEL"/>
</dbReference>
<evidence type="ECO:0000256" key="1">
    <source>
        <dbReference type="ARBA" id="ARBA00004651"/>
    </source>
</evidence>
<keyword evidence="7" id="KW-0915">Sodium</keyword>
<protein>
    <recommendedName>
        <fullName evidence="17">Amiloride-sensitive sodium channel subunit alpha</fullName>
    </recommendedName>
</protein>
<comment type="caution">
    <text evidence="15">The sequence shown here is derived from an EMBL/GenBank/DDBJ whole genome shotgun (WGS) entry which is preliminary data.</text>
</comment>
<keyword evidence="4" id="KW-1003">Cell membrane</keyword>
<dbReference type="AlphaFoldDB" id="A0AAV7B966"/>
<evidence type="ECO:0000256" key="8">
    <source>
        <dbReference type="ARBA" id="ARBA00023065"/>
    </source>
</evidence>
<evidence type="ECO:0000313" key="15">
    <source>
        <dbReference type="EMBL" id="KAG8568982.1"/>
    </source>
</evidence>
<dbReference type="NCBIfam" id="TIGR00859">
    <property type="entry name" value="ENaC"/>
    <property type="match status" value="1"/>
</dbReference>
<evidence type="ECO:0000256" key="7">
    <source>
        <dbReference type="ARBA" id="ARBA00023053"/>
    </source>
</evidence>
<evidence type="ECO:0000256" key="12">
    <source>
        <dbReference type="ARBA" id="ARBA00036239"/>
    </source>
</evidence>
<keyword evidence="3" id="KW-0894">Sodium channel</keyword>
<dbReference type="Gene3D" id="2.60.470.10">
    <property type="entry name" value="Acid-sensing ion channels like domains"/>
    <property type="match status" value="1"/>
</dbReference>
<evidence type="ECO:0000256" key="2">
    <source>
        <dbReference type="ARBA" id="ARBA00022448"/>
    </source>
</evidence>
<feature type="compositionally biased region" description="Polar residues" evidence="13">
    <location>
        <begin position="618"/>
        <end position="629"/>
    </location>
</feature>
<keyword evidence="11" id="KW-0407">Ion channel</keyword>
<keyword evidence="5 14" id="KW-0812">Transmembrane</keyword>
<dbReference type="Pfam" id="PF00858">
    <property type="entry name" value="ASC"/>
    <property type="match status" value="1"/>
</dbReference>
<accession>A0AAV7B966</accession>
<name>A0AAV7B966_ENGPU</name>
<dbReference type="Gene3D" id="1.10.287.770">
    <property type="entry name" value="YojJ-like"/>
    <property type="match status" value="1"/>
</dbReference>
<dbReference type="GO" id="GO:0005886">
    <property type="term" value="C:plasma membrane"/>
    <property type="evidence" value="ECO:0007669"/>
    <property type="project" value="UniProtKB-SubCell"/>
</dbReference>
<feature type="region of interest" description="Disordered" evidence="13">
    <location>
        <begin position="618"/>
        <end position="644"/>
    </location>
</feature>
<evidence type="ECO:0000256" key="14">
    <source>
        <dbReference type="SAM" id="Phobius"/>
    </source>
</evidence>
<proteinExistence type="predicted"/>
<dbReference type="PANTHER" id="PTHR11690">
    <property type="entry name" value="AMILORIDE-SENSITIVE SODIUM CHANNEL-RELATED"/>
    <property type="match status" value="1"/>
</dbReference>
<keyword evidence="10" id="KW-0739">Sodium transport</keyword>
<evidence type="ECO:0000256" key="9">
    <source>
        <dbReference type="ARBA" id="ARBA00023136"/>
    </source>
</evidence>
<dbReference type="Proteomes" id="UP000824782">
    <property type="component" value="Unassembled WGS sequence"/>
</dbReference>
<comment type="subcellular location">
    <subcellularLocation>
        <location evidence="1">Cell membrane</location>
        <topology evidence="1">Multi-pass membrane protein</topology>
    </subcellularLocation>
</comment>
<dbReference type="PANTHER" id="PTHR11690:SF132">
    <property type="entry name" value="AMILORIDE-SENSITIVE SODIUM CHANNEL SUBUNIT DELTA"/>
    <property type="match status" value="1"/>
</dbReference>
<organism evidence="15 16">
    <name type="scientific">Engystomops pustulosus</name>
    <name type="common">Tungara frog</name>
    <name type="synonym">Physalaemus pustulosus</name>
    <dbReference type="NCBI Taxonomy" id="76066"/>
    <lineage>
        <taxon>Eukaryota</taxon>
        <taxon>Metazoa</taxon>
        <taxon>Chordata</taxon>
        <taxon>Craniata</taxon>
        <taxon>Vertebrata</taxon>
        <taxon>Euteleostomi</taxon>
        <taxon>Amphibia</taxon>
        <taxon>Batrachia</taxon>
        <taxon>Anura</taxon>
        <taxon>Neobatrachia</taxon>
        <taxon>Hyloidea</taxon>
        <taxon>Leptodactylidae</taxon>
        <taxon>Leiuperinae</taxon>
        <taxon>Engystomops</taxon>
    </lineage>
</organism>
<evidence type="ECO:0000256" key="13">
    <source>
        <dbReference type="SAM" id="MobiDB-lite"/>
    </source>
</evidence>
<evidence type="ECO:0008006" key="17">
    <source>
        <dbReference type="Google" id="ProtNLM"/>
    </source>
</evidence>
<evidence type="ECO:0000256" key="3">
    <source>
        <dbReference type="ARBA" id="ARBA00022461"/>
    </source>
</evidence>
<reference evidence="15" key="1">
    <citation type="thesis" date="2020" institute="ProQuest LLC" country="789 East Eisenhower Parkway, Ann Arbor, MI, USA">
        <title>Comparative Genomics and Chromosome Evolution.</title>
        <authorList>
            <person name="Mudd A.B."/>
        </authorList>
    </citation>
    <scope>NUCLEOTIDE SEQUENCE</scope>
    <source>
        <strain evidence="15">237g6f4</strain>
        <tissue evidence="15">Blood</tissue>
    </source>
</reference>
<keyword evidence="2" id="KW-0813">Transport</keyword>
<dbReference type="GO" id="GO:0015280">
    <property type="term" value="F:ligand-gated sodium channel activity"/>
    <property type="evidence" value="ECO:0007669"/>
    <property type="project" value="InterPro"/>
</dbReference>
<sequence length="644" mass="74306">MWQLRNENTEEIEGPSKWKTRTTLLLQVCLLKWNLPPDFTPLIYRPPKCFFNMESTETEKNEEGWWEFYESFTELFEFFCDNTTIHGTIRLNCSRRNKMKTGFWVFLFFCSFGMMYWQFGATFNDYWSYPTNFAISLQSKQVDFPAITICNLNPYRFGQVHEYLNKLDHLAEDTLSALYGYNGSLHLHKDTEILDLKDIMDNITVADDGIFHLDTSITLTKIKTDDGTREKVGFKLCNSTGGDCYYRSFWSALDAFHEWYKFHFMNIMSEIPLVLEIPENLVQKFVLTCDFNRHMCSSDFSHFHHPTYGSCITLNGNRSQSKLWTTVQPGKMYGLSLTLKTDQNDNMPILSSAAGAKVMIHSPNQSPLAEHEGFDIWPGTETSISIRQDQVNRLAEPYSECTFDGSNLDFQLLYNSSYTQQTCLQSCFQYKMNETCGCGYYFYPVLPGMEHCNYNKHPGWGHCFYKLYEKLLDHRHSCFDMCPKQCSETMYQLSAGSAKWPTSVSEEWITKLLANQTGYNRTSKRNDLAKLNVYFQELSLRSFDATPAVDIHNLLSTMGSQWSFWFGSSVLSVAEIAELVFDVAAMLIIVGYRKYGRKKDENPNVNVYVIQTDGMNGTNGGTLPTSQVQEKPRCSEDKNDSQPA</sequence>
<comment type="catalytic activity">
    <reaction evidence="12">
        <text>Na(+)(in) = Na(+)(out)</text>
        <dbReference type="Rhea" id="RHEA:34963"/>
        <dbReference type="ChEBI" id="CHEBI:29101"/>
    </reaction>
</comment>
<dbReference type="InterPro" id="IPR001873">
    <property type="entry name" value="ENaC"/>
</dbReference>
<feature type="compositionally biased region" description="Basic and acidic residues" evidence="13">
    <location>
        <begin position="630"/>
        <end position="644"/>
    </location>
</feature>
<feature type="transmembrane region" description="Helical" evidence="14">
    <location>
        <begin position="101"/>
        <end position="119"/>
    </location>
</feature>
<evidence type="ECO:0000256" key="11">
    <source>
        <dbReference type="ARBA" id="ARBA00023303"/>
    </source>
</evidence>
<keyword evidence="6 14" id="KW-1133">Transmembrane helix</keyword>
<dbReference type="InterPro" id="IPR004724">
    <property type="entry name" value="ENaC_chordates"/>
</dbReference>
<keyword evidence="16" id="KW-1185">Reference proteome</keyword>
<evidence type="ECO:0000256" key="4">
    <source>
        <dbReference type="ARBA" id="ARBA00022475"/>
    </source>
</evidence>
<evidence type="ECO:0000256" key="10">
    <source>
        <dbReference type="ARBA" id="ARBA00023201"/>
    </source>
</evidence>